<reference evidence="2" key="1">
    <citation type="journal article" date="2010" name="Genome Res.">
        <title>Population genomic sequencing of Coccidioides fungi reveals recent hybridization and transposon control.</title>
        <authorList>
            <person name="Neafsey D.E."/>
            <person name="Barker B.M."/>
            <person name="Sharpton T.J."/>
            <person name="Stajich J.E."/>
            <person name="Park D.J."/>
            <person name="Whiston E."/>
            <person name="Hung C.-Y."/>
            <person name="McMahan C."/>
            <person name="White J."/>
            <person name="Sykes S."/>
            <person name="Heiman D."/>
            <person name="Young S."/>
            <person name="Zeng Q."/>
            <person name="Abouelleil A."/>
            <person name="Aftuck L."/>
            <person name="Bessette D."/>
            <person name="Brown A."/>
            <person name="FitzGerald M."/>
            <person name="Lui A."/>
            <person name="Macdonald J.P."/>
            <person name="Priest M."/>
            <person name="Orbach M.J."/>
            <person name="Galgiani J.N."/>
            <person name="Kirkland T.N."/>
            <person name="Cole G.T."/>
            <person name="Birren B.W."/>
            <person name="Henn M.R."/>
            <person name="Taylor J.W."/>
            <person name="Rounsley S.D."/>
        </authorList>
    </citation>
    <scope>NUCLEOTIDE SEQUENCE [LARGE SCALE GENOMIC DNA]</scope>
    <source>
        <strain evidence="2">RMSCC 2394</strain>
    </source>
</reference>
<sequence>MVGFGKVGSTGDKRVQYALLLLLLKMPHHSACIKRWDGKGKTEWQGPCKIETVVMLCKAARGTKGDEYGIWTYERNHDSDNTRNPVQRFWAQQILVTELLVERERAQSE</sequence>
<accession>A0A0J6Y885</accession>
<dbReference type="EMBL" id="DS028094">
    <property type="protein sequence ID" value="KMP02918.1"/>
    <property type="molecule type" value="Genomic_DNA"/>
</dbReference>
<dbReference type="Proteomes" id="UP000054565">
    <property type="component" value="Unassembled WGS sequence"/>
</dbReference>
<organism evidence="1 2">
    <name type="scientific">Coccidioides immitis RMSCC 2394</name>
    <dbReference type="NCBI Taxonomy" id="404692"/>
    <lineage>
        <taxon>Eukaryota</taxon>
        <taxon>Fungi</taxon>
        <taxon>Dikarya</taxon>
        <taxon>Ascomycota</taxon>
        <taxon>Pezizomycotina</taxon>
        <taxon>Eurotiomycetes</taxon>
        <taxon>Eurotiomycetidae</taxon>
        <taxon>Onygenales</taxon>
        <taxon>Onygenaceae</taxon>
        <taxon>Coccidioides</taxon>
    </lineage>
</organism>
<name>A0A0J6Y885_COCIT</name>
<evidence type="ECO:0000313" key="2">
    <source>
        <dbReference type="Proteomes" id="UP000054565"/>
    </source>
</evidence>
<dbReference type="AlphaFoldDB" id="A0A0J6Y885"/>
<gene>
    <name evidence="1" type="ORF">CIRG_02611</name>
</gene>
<evidence type="ECO:0000313" key="1">
    <source>
        <dbReference type="EMBL" id="KMP02918.1"/>
    </source>
</evidence>
<proteinExistence type="predicted"/>
<protein>
    <submittedName>
        <fullName evidence="1">Uncharacterized protein</fullName>
    </submittedName>
</protein>